<dbReference type="PANTHER" id="PTHR35333">
    <property type="entry name" value="BETA-LACTAMASE"/>
    <property type="match status" value="1"/>
</dbReference>
<gene>
    <name evidence="10" type="ORF">MANY_06350</name>
</gene>
<evidence type="ECO:0000313" key="10">
    <source>
        <dbReference type="EMBL" id="BBZ75298.1"/>
    </source>
</evidence>
<dbReference type="GO" id="GO:0030655">
    <property type="term" value="P:beta-lactam antibiotic catabolic process"/>
    <property type="evidence" value="ECO:0007669"/>
    <property type="project" value="InterPro"/>
</dbReference>
<sequence>MTFSRRRLLLATATVAATTAAAACGKPSYTPPNHSDPAEPPPPLDERIGMLERRHNAVVGVYGANLDAKYTVAHRDNDMFAMCSTFKAYLSARVLQKAQRGELRITDTLVVDPTAVLPNSPITGPKAGSALSLAQLCQAALQRSDNTAANMLLTVIGGPQEITAFARSIGDERTRLDRWETELNSALPGDPRDTSTPRALGGGFRAILTGDVLDEVHRRQLEDWMRGNTTSSMRAGLQPGWATADKTGSGAFASTNDVGIVFGPNGERILLAVMTRTRSDNADAEALRPLIAEVTTLVLPTLRGQG</sequence>
<feature type="domain" description="Beta-lactamase class A catalytic" evidence="9">
    <location>
        <begin position="60"/>
        <end position="275"/>
    </location>
</feature>
<dbReference type="InterPro" id="IPR000871">
    <property type="entry name" value="Beta-lactam_class-A"/>
</dbReference>
<dbReference type="PANTHER" id="PTHR35333:SF3">
    <property type="entry name" value="BETA-LACTAMASE-TYPE TRANSPEPTIDASE FOLD CONTAINING PROTEIN"/>
    <property type="match status" value="1"/>
</dbReference>
<dbReference type="InterPro" id="IPR045155">
    <property type="entry name" value="Beta-lactam_cat"/>
</dbReference>
<dbReference type="PROSITE" id="PS00146">
    <property type="entry name" value="BETA_LACTAMASE_A"/>
    <property type="match status" value="1"/>
</dbReference>
<evidence type="ECO:0000256" key="4">
    <source>
        <dbReference type="ARBA" id="ARBA00022801"/>
    </source>
</evidence>
<keyword evidence="8" id="KW-0732">Signal</keyword>
<proteinExistence type="inferred from homology"/>
<dbReference type="Gene3D" id="3.40.710.10">
    <property type="entry name" value="DD-peptidase/beta-lactamase superfamily"/>
    <property type="match status" value="1"/>
</dbReference>
<dbReference type="InterPro" id="IPR012338">
    <property type="entry name" value="Beta-lactam/transpept-like"/>
</dbReference>
<accession>A0A6N4W406</accession>
<dbReference type="GO" id="GO:0008800">
    <property type="term" value="F:beta-lactamase activity"/>
    <property type="evidence" value="ECO:0007669"/>
    <property type="project" value="UniProtKB-UniRule"/>
</dbReference>
<dbReference type="SUPFAM" id="SSF56601">
    <property type="entry name" value="beta-lactamase/transpeptidase-like"/>
    <property type="match status" value="1"/>
</dbReference>
<dbReference type="AlphaFoldDB" id="A0A6N4W406"/>
<name>A0A6N4W406_9MYCO</name>
<comment type="catalytic activity">
    <reaction evidence="6">
        <text>a beta-lactam + H2O = a substituted beta-amino acid</text>
        <dbReference type="Rhea" id="RHEA:20401"/>
        <dbReference type="ChEBI" id="CHEBI:15377"/>
        <dbReference type="ChEBI" id="CHEBI:35627"/>
        <dbReference type="ChEBI" id="CHEBI:140347"/>
        <dbReference type="EC" id="3.5.2.6"/>
    </reaction>
</comment>
<evidence type="ECO:0000256" key="8">
    <source>
        <dbReference type="SAM" id="SignalP"/>
    </source>
</evidence>
<evidence type="ECO:0000256" key="2">
    <source>
        <dbReference type="ARBA" id="ARBA00012865"/>
    </source>
</evidence>
<feature type="region of interest" description="Disordered" evidence="7">
    <location>
        <begin position="24"/>
        <end position="44"/>
    </location>
</feature>
<evidence type="ECO:0000259" key="9">
    <source>
        <dbReference type="Pfam" id="PF13354"/>
    </source>
</evidence>
<dbReference type="PROSITE" id="PS51257">
    <property type="entry name" value="PROKAR_LIPOPROTEIN"/>
    <property type="match status" value="1"/>
</dbReference>
<evidence type="ECO:0000313" key="11">
    <source>
        <dbReference type="Proteomes" id="UP000467249"/>
    </source>
</evidence>
<keyword evidence="11" id="KW-1185">Reference proteome</keyword>
<evidence type="ECO:0000256" key="7">
    <source>
        <dbReference type="SAM" id="MobiDB-lite"/>
    </source>
</evidence>
<keyword evidence="4 6" id="KW-0378">Hydrolase</keyword>
<organism evidence="10 11">
    <name type="scientific">Mycolicibacterium anyangense</name>
    <dbReference type="NCBI Taxonomy" id="1431246"/>
    <lineage>
        <taxon>Bacteria</taxon>
        <taxon>Bacillati</taxon>
        <taxon>Actinomycetota</taxon>
        <taxon>Actinomycetes</taxon>
        <taxon>Mycobacteriales</taxon>
        <taxon>Mycobacteriaceae</taxon>
        <taxon>Mycolicibacterium</taxon>
    </lineage>
</organism>
<dbReference type="Pfam" id="PF13354">
    <property type="entry name" value="Beta-lactamase2"/>
    <property type="match status" value="1"/>
</dbReference>
<dbReference type="GO" id="GO:0046677">
    <property type="term" value="P:response to antibiotic"/>
    <property type="evidence" value="ECO:0007669"/>
    <property type="project" value="UniProtKB-UniRule"/>
</dbReference>
<dbReference type="Proteomes" id="UP000467249">
    <property type="component" value="Chromosome"/>
</dbReference>
<evidence type="ECO:0000256" key="6">
    <source>
        <dbReference type="RuleBase" id="RU361140"/>
    </source>
</evidence>
<dbReference type="EMBL" id="AP022620">
    <property type="protein sequence ID" value="BBZ75298.1"/>
    <property type="molecule type" value="Genomic_DNA"/>
</dbReference>
<reference evidence="10 11" key="1">
    <citation type="journal article" date="2019" name="Emerg. Microbes Infect.">
        <title>Comprehensive subspecies identification of 175 nontuberculous mycobacteria species based on 7547 genomic profiles.</title>
        <authorList>
            <person name="Matsumoto Y."/>
            <person name="Kinjo T."/>
            <person name="Motooka D."/>
            <person name="Nabeya D."/>
            <person name="Jung N."/>
            <person name="Uechi K."/>
            <person name="Horii T."/>
            <person name="Iida T."/>
            <person name="Fujita J."/>
            <person name="Nakamura S."/>
        </authorList>
    </citation>
    <scope>NUCLEOTIDE SEQUENCE [LARGE SCALE GENOMIC DNA]</scope>
    <source>
        <strain evidence="10 11">JCM 30275</strain>
    </source>
</reference>
<dbReference type="PRINTS" id="PR00118">
    <property type="entry name" value="BLACTAMASEA"/>
</dbReference>
<keyword evidence="5 6" id="KW-0046">Antibiotic resistance</keyword>
<feature type="signal peptide" evidence="8">
    <location>
        <begin position="1"/>
        <end position="22"/>
    </location>
</feature>
<dbReference type="PROSITE" id="PS51318">
    <property type="entry name" value="TAT"/>
    <property type="match status" value="1"/>
</dbReference>
<dbReference type="KEGG" id="many:MANY_06350"/>
<feature type="chain" id="PRO_5027110442" description="Beta-lactamase" evidence="8">
    <location>
        <begin position="23"/>
        <end position="306"/>
    </location>
</feature>
<dbReference type="InterPro" id="IPR023650">
    <property type="entry name" value="Beta-lactam_class-A_AS"/>
</dbReference>
<dbReference type="InterPro" id="IPR006311">
    <property type="entry name" value="TAT_signal"/>
</dbReference>
<evidence type="ECO:0000256" key="3">
    <source>
        <dbReference type="ARBA" id="ARBA00018879"/>
    </source>
</evidence>
<evidence type="ECO:0000256" key="1">
    <source>
        <dbReference type="ARBA" id="ARBA00009009"/>
    </source>
</evidence>
<comment type="similarity">
    <text evidence="1 6">Belongs to the class-A beta-lactamase family.</text>
</comment>
<dbReference type="EC" id="3.5.2.6" evidence="2 6"/>
<dbReference type="NCBIfam" id="NF033103">
    <property type="entry name" value="bla_class_A"/>
    <property type="match status" value="1"/>
</dbReference>
<evidence type="ECO:0000256" key="5">
    <source>
        <dbReference type="ARBA" id="ARBA00023251"/>
    </source>
</evidence>
<protein>
    <recommendedName>
        <fullName evidence="3 6">Beta-lactamase</fullName>
        <ecNumber evidence="2 6">3.5.2.6</ecNumber>
    </recommendedName>
</protein>